<reference evidence="3" key="3">
    <citation type="submission" date="2015-04" db="UniProtKB">
        <authorList>
            <consortium name="EnsemblPlants"/>
        </authorList>
    </citation>
    <scope>IDENTIFICATION</scope>
</reference>
<reference evidence="3 4" key="1">
    <citation type="submission" date="2012-08" db="EMBL/GenBank/DDBJ databases">
        <title>Oryza genome evolution.</title>
        <authorList>
            <person name="Wing R.A."/>
        </authorList>
    </citation>
    <scope>NUCLEOTIDE SEQUENCE</scope>
</reference>
<feature type="coiled-coil region" evidence="1">
    <location>
        <begin position="42"/>
        <end position="97"/>
    </location>
</feature>
<organism evidence="3 4">
    <name type="scientific">Leersia perrieri</name>
    <dbReference type="NCBI Taxonomy" id="77586"/>
    <lineage>
        <taxon>Eukaryota</taxon>
        <taxon>Viridiplantae</taxon>
        <taxon>Streptophyta</taxon>
        <taxon>Embryophyta</taxon>
        <taxon>Tracheophyta</taxon>
        <taxon>Spermatophyta</taxon>
        <taxon>Magnoliopsida</taxon>
        <taxon>Liliopsida</taxon>
        <taxon>Poales</taxon>
        <taxon>Poaceae</taxon>
        <taxon>BOP clade</taxon>
        <taxon>Oryzoideae</taxon>
        <taxon>Oryzeae</taxon>
        <taxon>Oryzinae</taxon>
        <taxon>Leersia</taxon>
    </lineage>
</organism>
<name>A0A0D9WDW5_9ORYZ</name>
<feature type="signal peptide" evidence="2">
    <location>
        <begin position="1"/>
        <end position="21"/>
    </location>
</feature>
<keyword evidence="4" id="KW-1185">Reference proteome</keyword>
<sequence>MALSCLSSVLAIIKGPTAGEAEEVATRDALLRRRLLVGETAAATEREAAANLEEEVAALECAVAAADAAADELVLAAAAKGRRIRELELEIQAVNNMTSRWRWA</sequence>
<dbReference type="Proteomes" id="UP000032180">
    <property type="component" value="Chromosome 5"/>
</dbReference>
<dbReference type="Gramene" id="LPERR05G05980.1">
    <property type="protein sequence ID" value="LPERR05G05980.1"/>
    <property type="gene ID" value="LPERR05G05980"/>
</dbReference>
<keyword evidence="1" id="KW-0175">Coiled coil</keyword>
<accession>A0A0D9WDW5</accession>
<evidence type="ECO:0000313" key="4">
    <source>
        <dbReference type="Proteomes" id="UP000032180"/>
    </source>
</evidence>
<evidence type="ECO:0000256" key="1">
    <source>
        <dbReference type="SAM" id="Coils"/>
    </source>
</evidence>
<evidence type="ECO:0000256" key="2">
    <source>
        <dbReference type="SAM" id="SignalP"/>
    </source>
</evidence>
<reference evidence="4" key="2">
    <citation type="submission" date="2013-12" db="EMBL/GenBank/DDBJ databases">
        <authorList>
            <person name="Yu Y."/>
            <person name="Lee S."/>
            <person name="de Baynast K."/>
            <person name="Wissotski M."/>
            <person name="Liu L."/>
            <person name="Talag J."/>
            <person name="Goicoechea J."/>
            <person name="Angelova A."/>
            <person name="Jetty R."/>
            <person name="Kudrna D."/>
            <person name="Golser W."/>
            <person name="Rivera L."/>
            <person name="Zhang J."/>
            <person name="Wing R."/>
        </authorList>
    </citation>
    <scope>NUCLEOTIDE SEQUENCE</scope>
</reference>
<dbReference type="AlphaFoldDB" id="A0A0D9WDW5"/>
<feature type="chain" id="PRO_5002349030" description="GTD-binding domain-containing protein" evidence="2">
    <location>
        <begin position="22"/>
        <end position="104"/>
    </location>
</feature>
<dbReference type="STRING" id="77586.A0A0D9WDW5"/>
<protein>
    <recommendedName>
        <fullName evidence="5">GTD-binding domain-containing protein</fullName>
    </recommendedName>
</protein>
<dbReference type="HOGENOM" id="CLU_151580_0_0_1"/>
<evidence type="ECO:0008006" key="5">
    <source>
        <dbReference type="Google" id="ProtNLM"/>
    </source>
</evidence>
<evidence type="ECO:0000313" key="3">
    <source>
        <dbReference type="EnsemblPlants" id="LPERR05G05980.1"/>
    </source>
</evidence>
<keyword evidence="2" id="KW-0732">Signal</keyword>
<proteinExistence type="predicted"/>
<dbReference type="EnsemblPlants" id="LPERR05G05980.1">
    <property type="protein sequence ID" value="LPERR05G05980.1"/>
    <property type="gene ID" value="LPERR05G05980"/>
</dbReference>